<accession>A0A7X0FLW5</accession>
<dbReference type="Pfam" id="PF12900">
    <property type="entry name" value="Pyridox_ox_2"/>
    <property type="match status" value="1"/>
</dbReference>
<name>A0A7X0FLW5_9MICO</name>
<dbReference type="InterPro" id="IPR024747">
    <property type="entry name" value="Pyridox_Oxase-rel"/>
</dbReference>
<organism evidence="2 3">
    <name type="scientific">Microbacterium thalassium</name>
    <dbReference type="NCBI Taxonomy" id="362649"/>
    <lineage>
        <taxon>Bacteria</taxon>
        <taxon>Bacillati</taxon>
        <taxon>Actinomycetota</taxon>
        <taxon>Actinomycetes</taxon>
        <taxon>Micrococcales</taxon>
        <taxon>Microbacteriaceae</taxon>
        <taxon>Microbacterium</taxon>
    </lineage>
</organism>
<dbReference type="SUPFAM" id="SSF50475">
    <property type="entry name" value="FMN-binding split barrel"/>
    <property type="match status" value="1"/>
</dbReference>
<evidence type="ECO:0000313" key="3">
    <source>
        <dbReference type="Proteomes" id="UP000537775"/>
    </source>
</evidence>
<feature type="region of interest" description="Disordered" evidence="1">
    <location>
        <begin position="1"/>
        <end position="20"/>
    </location>
</feature>
<comment type="caution">
    <text evidence="2">The sequence shown here is derived from an EMBL/GenBank/DDBJ whole genome shotgun (WGS) entry which is preliminary data.</text>
</comment>
<dbReference type="InterPro" id="IPR012349">
    <property type="entry name" value="Split_barrel_FMN-bd"/>
</dbReference>
<gene>
    <name evidence="2" type="ORF">HD594_000177</name>
</gene>
<reference evidence="2 3" key="1">
    <citation type="submission" date="2020-08" db="EMBL/GenBank/DDBJ databases">
        <title>Sequencing the genomes of 1000 actinobacteria strains.</title>
        <authorList>
            <person name="Klenk H.-P."/>
        </authorList>
    </citation>
    <scope>NUCLEOTIDE SEQUENCE [LARGE SCALE GENOMIC DNA]</scope>
    <source>
        <strain evidence="2 3">DSM 12511</strain>
    </source>
</reference>
<proteinExistence type="predicted"/>
<keyword evidence="3" id="KW-1185">Reference proteome</keyword>
<sequence length="164" mass="17854">MNVAAAGPAREMHELPAHSSQPLREDQCWALLGNRPIGRLAVIGADGGPDIFPVNTLVHDGKIYFRSGGGAKMREVAADDRVAFEMDGAEPPWRWSVVIRGTARRLDRDDEIEASGVLGLATLSPSPKNDFCVVTPVQVSGRRFRTDFPEPAERSEVYGRGSDL</sequence>
<dbReference type="AlphaFoldDB" id="A0A7X0FLW5"/>
<dbReference type="RefSeq" id="WP_184749144.1">
    <property type="nucleotide sequence ID" value="NZ_BSEY01000008.1"/>
</dbReference>
<dbReference type="EMBL" id="JACHML010000001">
    <property type="protein sequence ID" value="MBB6389864.1"/>
    <property type="molecule type" value="Genomic_DNA"/>
</dbReference>
<evidence type="ECO:0008006" key="4">
    <source>
        <dbReference type="Google" id="ProtNLM"/>
    </source>
</evidence>
<dbReference type="Proteomes" id="UP000537775">
    <property type="component" value="Unassembled WGS sequence"/>
</dbReference>
<dbReference type="Gene3D" id="2.30.110.10">
    <property type="entry name" value="Electron Transport, Fmn-binding Protein, Chain A"/>
    <property type="match status" value="1"/>
</dbReference>
<evidence type="ECO:0000256" key="1">
    <source>
        <dbReference type="SAM" id="MobiDB-lite"/>
    </source>
</evidence>
<evidence type="ECO:0000313" key="2">
    <source>
        <dbReference type="EMBL" id="MBB6389864.1"/>
    </source>
</evidence>
<protein>
    <recommendedName>
        <fullName evidence="4">Pyridoxamine 5'-phosphate oxidase family protein</fullName>
    </recommendedName>
</protein>